<evidence type="ECO:0000259" key="8">
    <source>
        <dbReference type="PROSITE" id="PS51379"/>
    </source>
</evidence>
<evidence type="ECO:0000256" key="3">
    <source>
        <dbReference type="ARBA" id="ARBA00022723"/>
    </source>
</evidence>
<dbReference type="CDD" id="cd10563">
    <property type="entry name" value="CooF_like"/>
    <property type="match status" value="1"/>
</dbReference>
<protein>
    <submittedName>
        <fullName evidence="9">4Fe-4S ferredoxin iron-sulfur binding domain protein</fullName>
    </submittedName>
</protein>
<dbReference type="PANTHER" id="PTHR43177">
    <property type="entry name" value="PROTEIN NRFC"/>
    <property type="match status" value="1"/>
</dbReference>
<evidence type="ECO:0000256" key="2">
    <source>
        <dbReference type="ARBA" id="ARBA00022485"/>
    </source>
</evidence>
<evidence type="ECO:0000256" key="1">
    <source>
        <dbReference type="ARBA" id="ARBA00022448"/>
    </source>
</evidence>
<keyword evidence="2" id="KW-0004">4Fe-4S</keyword>
<dbReference type="Gene3D" id="3.30.70.20">
    <property type="match status" value="2"/>
</dbReference>
<dbReference type="GO" id="GO:0051539">
    <property type="term" value="F:4 iron, 4 sulfur cluster binding"/>
    <property type="evidence" value="ECO:0007669"/>
    <property type="project" value="UniProtKB-KW"/>
</dbReference>
<dbReference type="eggNOG" id="COG1142">
    <property type="taxonomic scope" value="Bacteria"/>
</dbReference>
<evidence type="ECO:0000256" key="6">
    <source>
        <dbReference type="ARBA" id="ARBA00023004"/>
    </source>
</evidence>
<evidence type="ECO:0000256" key="4">
    <source>
        <dbReference type="ARBA" id="ARBA00022737"/>
    </source>
</evidence>
<dbReference type="InterPro" id="IPR017896">
    <property type="entry name" value="4Fe4S_Fe-S-bd"/>
</dbReference>
<evidence type="ECO:0000256" key="5">
    <source>
        <dbReference type="ARBA" id="ARBA00022982"/>
    </source>
</evidence>
<dbReference type="GO" id="GO:0046872">
    <property type="term" value="F:metal ion binding"/>
    <property type="evidence" value="ECO:0007669"/>
    <property type="project" value="UniProtKB-KW"/>
</dbReference>
<dbReference type="RefSeq" id="WP_015336913.1">
    <property type="nucleotide sequence ID" value="NC_020055.1"/>
</dbReference>
<dbReference type="InterPro" id="IPR050954">
    <property type="entry name" value="ET_IronSulfur_Cluster-Binding"/>
</dbReference>
<evidence type="ECO:0000313" key="9">
    <source>
        <dbReference type="EMBL" id="CCO24313.1"/>
    </source>
</evidence>
<gene>
    <name evidence="9" type="ORF">DESAM_22046</name>
</gene>
<name>L0RC07_9BACT</name>
<dbReference type="PROSITE" id="PS00198">
    <property type="entry name" value="4FE4S_FER_1"/>
    <property type="match status" value="1"/>
</dbReference>
<keyword evidence="5" id="KW-0249">Electron transport</keyword>
<feature type="domain" description="4Fe-4S ferredoxin-type" evidence="8">
    <location>
        <begin position="85"/>
        <end position="114"/>
    </location>
</feature>
<evidence type="ECO:0000313" key="10">
    <source>
        <dbReference type="Proteomes" id="UP000010808"/>
    </source>
</evidence>
<dbReference type="KEGG" id="dhy:DESAM_22046"/>
<dbReference type="InterPro" id="IPR017900">
    <property type="entry name" value="4Fe4S_Fe_S_CS"/>
</dbReference>
<keyword evidence="10" id="KW-1185">Reference proteome</keyword>
<dbReference type="HOGENOM" id="CLU_043374_3_1_7"/>
<keyword evidence="7" id="KW-0411">Iron-sulfur</keyword>
<sequence length="147" mass="16361">MKRVYPDKEYCMGCRLCEFACLAAHSENKDLIKAYREERAEGLSARKRVFESEDNCVAISCRHCDDPGCVPVCISGALVKDDVSGITIYDADKCVGCWACIMACPYGAIQRNKLENKIIKCDLCEGREQGPACVEACPNCALKYEER</sequence>
<dbReference type="EMBL" id="FO203522">
    <property type="protein sequence ID" value="CCO24313.1"/>
    <property type="molecule type" value="Genomic_DNA"/>
</dbReference>
<evidence type="ECO:0000256" key="7">
    <source>
        <dbReference type="ARBA" id="ARBA00023014"/>
    </source>
</evidence>
<dbReference type="PROSITE" id="PS51379">
    <property type="entry name" value="4FE4S_FER_2"/>
    <property type="match status" value="2"/>
</dbReference>
<dbReference type="Pfam" id="PF13247">
    <property type="entry name" value="Fer4_11"/>
    <property type="match status" value="1"/>
</dbReference>
<feature type="domain" description="4Fe-4S ferredoxin-type" evidence="8">
    <location>
        <begin position="2"/>
        <end position="30"/>
    </location>
</feature>
<dbReference type="STRING" id="1121451.DESAM_22046"/>
<keyword evidence="1" id="KW-0813">Transport</keyword>
<dbReference type="Proteomes" id="UP000010808">
    <property type="component" value="Chromosome"/>
</dbReference>
<accession>L0RC07</accession>
<keyword evidence="4" id="KW-0677">Repeat</keyword>
<keyword evidence="6" id="KW-0408">Iron</keyword>
<dbReference type="PATRIC" id="fig|1121451.3.peg.2271"/>
<dbReference type="OrthoDB" id="9789030at2"/>
<dbReference type="SUPFAM" id="SSF54862">
    <property type="entry name" value="4Fe-4S ferredoxins"/>
    <property type="match status" value="1"/>
</dbReference>
<organism evidence="9 10">
    <name type="scientific">Maridesulfovibrio hydrothermalis AM13 = DSM 14728</name>
    <dbReference type="NCBI Taxonomy" id="1121451"/>
    <lineage>
        <taxon>Bacteria</taxon>
        <taxon>Pseudomonadati</taxon>
        <taxon>Thermodesulfobacteriota</taxon>
        <taxon>Desulfovibrionia</taxon>
        <taxon>Desulfovibrionales</taxon>
        <taxon>Desulfovibrionaceae</taxon>
        <taxon>Maridesulfovibrio</taxon>
    </lineage>
</organism>
<reference evidence="9 10" key="1">
    <citation type="submission" date="2012-10" db="EMBL/GenBank/DDBJ databases">
        <authorList>
            <person name="Genoscope - CEA"/>
        </authorList>
    </citation>
    <scope>NUCLEOTIDE SEQUENCE [LARGE SCALE GENOMIC DNA]</scope>
    <source>
        <strain evidence="10">AM13 / DSM 14728</strain>
    </source>
</reference>
<dbReference type="AlphaFoldDB" id="L0RC07"/>
<proteinExistence type="predicted"/>
<keyword evidence="3" id="KW-0479">Metal-binding</keyword>
<dbReference type="PANTHER" id="PTHR43177:SF5">
    <property type="entry name" value="ANAEROBIC DIMETHYL SULFOXIDE REDUCTASE CHAIN B-RELATED"/>
    <property type="match status" value="1"/>
</dbReference>